<dbReference type="InterPro" id="IPR000014">
    <property type="entry name" value="PAS"/>
</dbReference>
<dbReference type="RefSeq" id="WP_179543596.1">
    <property type="nucleotide sequence ID" value="NZ_CP060009.1"/>
</dbReference>
<comment type="catalytic activity">
    <reaction evidence="1">
        <text>ATP + protein L-histidine = ADP + protein N-phospho-L-histidine.</text>
        <dbReference type="EC" id="2.7.13.3"/>
    </reaction>
</comment>
<dbReference type="InterPro" id="IPR021766">
    <property type="entry name" value="PhoR_N"/>
</dbReference>
<evidence type="ECO:0000256" key="17">
    <source>
        <dbReference type="ARBA" id="ARBA00025207"/>
    </source>
</evidence>
<evidence type="ECO:0000256" key="8">
    <source>
        <dbReference type="ARBA" id="ARBA00022592"/>
    </source>
</evidence>
<dbReference type="EMBL" id="CP060009">
    <property type="protein sequence ID" value="QNH01635.1"/>
    <property type="molecule type" value="Genomic_DNA"/>
</dbReference>
<dbReference type="SUPFAM" id="SSF47384">
    <property type="entry name" value="Homodimeric domain of signal transducing histidine kinase"/>
    <property type="match status" value="1"/>
</dbReference>
<dbReference type="InterPro" id="IPR005467">
    <property type="entry name" value="His_kinase_dom"/>
</dbReference>
<dbReference type="Pfam" id="PF11808">
    <property type="entry name" value="PhoR"/>
    <property type="match status" value="1"/>
</dbReference>
<dbReference type="InterPro" id="IPR003661">
    <property type="entry name" value="HisK_dim/P_dom"/>
</dbReference>
<dbReference type="NCBIfam" id="NF008235">
    <property type="entry name" value="PRK11006.1"/>
    <property type="match status" value="1"/>
</dbReference>
<evidence type="ECO:0000256" key="6">
    <source>
        <dbReference type="ARBA" id="ARBA00022475"/>
    </source>
</evidence>
<keyword evidence="7" id="KW-0597">Phosphoprotein</keyword>
<keyword evidence="13" id="KW-0067">ATP-binding</keyword>
<evidence type="ECO:0000259" key="19">
    <source>
        <dbReference type="PROSITE" id="PS50109"/>
    </source>
</evidence>
<keyword evidence="15" id="KW-0902">Two-component regulatory system</keyword>
<keyword evidence="12 21" id="KW-0418">Kinase</keyword>
<evidence type="ECO:0000256" key="5">
    <source>
        <dbReference type="ARBA" id="ARBA00022448"/>
    </source>
</evidence>
<dbReference type="Pfam" id="PF00512">
    <property type="entry name" value="HisKA"/>
    <property type="match status" value="1"/>
</dbReference>
<dbReference type="CDD" id="cd00130">
    <property type="entry name" value="PAS"/>
    <property type="match status" value="1"/>
</dbReference>
<keyword evidence="16 18" id="KW-0472">Membrane</keyword>
<dbReference type="Gene3D" id="3.30.450.20">
    <property type="entry name" value="PAS domain"/>
    <property type="match status" value="1"/>
</dbReference>
<reference evidence="21 22" key="1">
    <citation type="journal article" date="2020" name="Microbiol. Resour. Announc.">
        <title>Complete genome sequences of four natural Pseudomonas isolates that catabolize a wide range of aromatic compounds relevant to lignin valorization.</title>
        <authorList>
            <person name="Hatmaker E.A."/>
            <person name="Presley G."/>
            <person name="Cannon O."/>
            <person name="Guss A.M."/>
            <person name="Elkins J.G."/>
        </authorList>
    </citation>
    <scope>NUCLEOTIDE SEQUENCE [LARGE SCALE GENOMIC DNA]</scope>
    <source>
        <strain evidence="21 22">B10D7D</strain>
    </source>
</reference>
<evidence type="ECO:0000256" key="2">
    <source>
        <dbReference type="ARBA" id="ARBA00004236"/>
    </source>
</evidence>
<keyword evidence="9" id="KW-0808">Transferase</keyword>
<feature type="domain" description="Histidine kinase" evidence="19">
    <location>
        <begin position="216"/>
        <end position="433"/>
    </location>
</feature>
<evidence type="ECO:0000313" key="21">
    <source>
        <dbReference type="EMBL" id="QNH01635.1"/>
    </source>
</evidence>
<keyword evidence="14 18" id="KW-1133">Transmembrane helix</keyword>
<evidence type="ECO:0000256" key="16">
    <source>
        <dbReference type="ARBA" id="ARBA00023136"/>
    </source>
</evidence>
<dbReference type="InterPro" id="IPR004358">
    <property type="entry name" value="Sig_transdc_His_kin-like_C"/>
</dbReference>
<evidence type="ECO:0000256" key="3">
    <source>
        <dbReference type="ARBA" id="ARBA00012438"/>
    </source>
</evidence>
<evidence type="ECO:0000256" key="11">
    <source>
        <dbReference type="ARBA" id="ARBA00022741"/>
    </source>
</evidence>
<dbReference type="SUPFAM" id="SSF55785">
    <property type="entry name" value="PYP-like sensor domain (PAS domain)"/>
    <property type="match status" value="1"/>
</dbReference>
<evidence type="ECO:0000256" key="9">
    <source>
        <dbReference type="ARBA" id="ARBA00022679"/>
    </source>
</evidence>
<evidence type="ECO:0000256" key="14">
    <source>
        <dbReference type="ARBA" id="ARBA00022989"/>
    </source>
</evidence>
<accession>A0ABX6SLP5</accession>
<sequence>MRSIVNQNWRGAVVRRLLLLIGACLLLGFITGQYAWVLAGGLAIHLGWTLSQLLRLHKWLREHKPDEPPPDGYGLWGEVFDSIYHLQRRNQKARGRLQAVIDRVQESTAALKDAVLMLDSHGNLEWWNRAAETLLGLKTPQDSGQQLANLVRDPRFKEYFERGNYADALEIPSPINDRRRLQFHITRYGNREHLLLVRDVTRLYQLEQMRKDFVANVSHELRTPLTVIAGYLETLLDNVEAINPRWLRALQQMQQQGARMQTLLNDLLLLAKLEATDYPSDNQPVAADLMLLSIKNDAQALSGEHQHRITLEADPHLKLKGSEAELRSAFSNLVFNAVKYTPAGGDIRIRWWGDEQGAHLSVSDTGMGIEAKHVPRLTERFYRVDSSRASNTGGTGLGLAIVKHVLLRHRGNLEISSVPGKGSTFTCHFAPAQVVQRTR</sequence>
<dbReference type="Proteomes" id="UP000515254">
    <property type="component" value="Chromosome"/>
</dbReference>
<evidence type="ECO:0000313" key="22">
    <source>
        <dbReference type="Proteomes" id="UP000515254"/>
    </source>
</evidence>
<dbReference type="PANTHER" id="PTHR45453">
    <property type="entry name" value="PHOSPHATE REGULON SENSOR PROTEIN PHOR"/>
    <property type="match status" value="1"/>
</dbReference>
<keyword evidence="22" id="KW-1185">Reference proteome</keyword>
<dbReference type="SMART" id="SM00387">
    <property type="entry name" value="HATPase_c"/>
    <property type="match status" value="1"/>
</dbReference>
<feature type="transmembrane region" description="Helical" evidence="18">
    <location>
        <begin position="12"/>
        <end position="30"/>
    </location>
</feature>
<dbReference type="NCBIfam" id="TIGR02966">
    <property type="entry name" value="phoR_proteo"/>
    <property type="match status" value="1"/>
</dbReference>
<dbReference type="InterPro" id="IPR036890">
    <property type="entry name" value="HATPase_C_sf"/>
</dbReference>
<protein>
    <recommendedName>
        <fullName evidence="4">Phosphate regulon sensor protein PhoR</fullName>
        <ecNumber evidence="3">2.7.13.3</ecNumber>
    </recommendedName>
</protein>
<evidence type="ECO:0000256" key="1">
    <source>
        <dbReference type="ARBA" id="ARBA00000085"/>
    </source>
</evidence>
<dbReference type="PROSITE" id="PS50109">
    <property type="entry name" value="HIS_KIN"/>
    <property type="match status" value="1"/>
</dbReference>
<proteinExistence type="predicted"/>
<name>A0ABX6SLP5_9PSED</name>
<evidence type="ECO:0000256" key="18">
    <source>
        <dbReference type="SAM" id="Phobius"/>
    </source>
</evidence>
<dbReference type="EC" id="2.7.13.3" evidence="3"/>
<dbReference type="InterPro" id="IPR014310">
    <property type="entry name" value="Sig_transdc_His_kinase_PhoR"/>
</dbReference>
<dbReference type="Gene3D" id="1.10.287.130">
    <property type="match status" value="1"/>
</dbReference>
<dbReference type="PANTHER" id="PTHR45453:SF1">
    <property type="entry name" value="PHOSPHATE REGULON SENSOR PROTEIN PHOR"/>
    <property type="match status" value="1"/>
</dbReference>
<dbReference type="Pfam" id="PF00989">
    <property type="entry name" value="PAS"/>
    <property type="match status" value="1"/>
</dbReference>
<dbReference type="Gene3D" id="3.30.565.10">
    <property type="entry name" value="Histidine kinase-like ATPase, C-terminal domain"/>
    <property type="match status" value="1"/>
</dbReference>
<comment type="function">
    <text evidence="17">Member of the two-component regulatory system PhoR/PhoB involved in the phosphate regulon genes expression. PhoR may function as a membrane-associated protein kinase that phosphorylates PhoB in response to environmental signals.</text>
</comment>
<dbReference type="InterPro" id="IPR050351">
    <property type="entry name" value="BphY/WalK/GraS-like"/>
</dbReference>
<dbReference type="Pfam" id="PF02518">
    <property type="entry name" value="HATPase_c"/>
    <property type="match status" value="1"/>
</dbReference>
<evidence type="ECO:0000256" key="4">
    <source>
        <dbReference type="ARBA" id="ARBA00019665"/>
    </source>
</evidence>
<comment type="subcellular location">
    <subcellularLocation>
        <location evidence="2">Cell membrane</location>
    </subcellularLocation>
</comment>
<evidence type="ECO:0000256" key="13">
    <source>
        <dbReference type="ARBA" id="ARBA00022840"/>
    </source>
</evidence>
<dbReference type="InterPro" id="IPR036097">
    <property type="entry name" value="HisK_dim/P_sf"/>
</dbReference>
<dbReference type="InterPro" id="IPR003594">
    <property type="entry name" value="HATPase_dom"/>
</dbReference>
<keyword evidence="6" id="KW-1003">Cell membrane</keyword>
<dbReference type="PROSITE" id="PS50112">
    <property type="entry name" value="PAS"/>
    <property type="match status" value="1"/>
</dbReference>
<dbReference type="PRINTS" id="PR00344">
    <property type="entry name" value="BCTRLSENSOR"/>
</dbReference>
<feature type="domain" description="PAS" evidence="20">
    <location>
        <begin position="93"/>
        <end position="172"/>
    </location>
</feature>
<evidence type="ECO:0000256" key="10">
    <source>
        <dbReference type="ARBA" id="ARBA00022692"/>
    </source>
</evidence>
<dbReference type="SUPFAM" id="SSF55874">
    <property type="entry name" value="ATPase domain of HSP90 chaperone/DNA topoisomerase II/histidine kinase"/>
    <property type="match status" value="1"/>
</dbReference>
<evidence type="ECO:0000259" key="20">
    <source>
        <dbReference type="PROSITE" id="PS50112"/>
    </source>
</evidence>
<dbReference type="GO" id="GO:0016301">
    <property type="term" value="F:kinase activity"/>
    <property type="evidence" value="ECO:0007669"/>
    <property type="project" value="UniProtKB-KW"/>
</dbReference>
<keyword evidence="11" id="KW-0547">Nucleotide-binding</keyword>
<keyword evidence="5" id="KW-0813">Transport</keyword>
<dbReference type="InterPro" id="IPR013767">
    <property type="entry name" value="PAS_fold"/>
</dbReference>
<keyword evidence="8" id="KW-0592">Phosphate transport</keyword>
<evidence type="ECO:0000256" key="12">
    <source>
        <dbReference type="ARBA" id="ARBA00022777"/>
    </source>
</evidence>
<dbReference type="SMART" id="SM00388">
    <property type="entry name" value="HisKA"/>
    <property type="match status" value="1"/>
</dbReference>
<dbReference type="CDD" id="cd00082">
    <property type="entry name" value="HisKA"/>
    <property type="match status" value="1"/>
</dbReference>
<evidence type="ECO:0000256" key="7">
    <source>
        <dbReference type="ARBA" id="ARBA00022553"/>
    </source>
</evidence>
<dbReference type="InterPro" id="IPR035965">
    <property type="entry name" value="PAS-like_dom_sf"/>
</dbReference>
<keyword evidence="10 18" id="KW-0812">Transmembrane</keyword>
<organism evidence="21 22">
    <name type="scientific">Pseudomonas sediminis</name>
    <dbReference type="NCBI Taxonomy" id="1691904"/>
    <lineage>
        <taxon>Bacteria</taxon>
        <taxon>Pseudomonadati</taxon>
        <taxon>Pseudomonadota</taxon>
        <taxon>Gammaproteobacteria</taxon>
        <taxon>Pseudomonadales</taxon>
        <taxon>Pseudomonadaceae</taxon>
        <taxon>Pseudomonas</taxon>
    </lineage>
</organism>
<gene>
    <name evidence="21" type="primary">phoR</name>
    <name evidence="21" type="ORF">HNQ25_02595</name>
</gene>
<evidence type="ECO:0000256" key="15">
    <source>
        <dbReference type="ARBA" id="ARBA00023012"/>
    </source>
</evidence>